<dbReference type="PANTHER" id="PTHR32254:SF6">
    <property type="entry name" value="DUF1068 DOMAIN-CONTAINING PROTEIN"/>
    <property type="match status" value="1"/>
</dbReference>
<dbReference type="Pfam" id="PF06364">
    <property type="entry name" value="DUF1068"/>
    <property type="match status" value="1"/>
</dbReference>
<dbReference type="InterPro" id="IPR010471">
    <property type="entry name" value="DUF1068"/>
</dbReference>
<feature type="transmembrane region" description="Helical" evidence="1">
    <location>
        <begin position="12"/>
        <end position="35"/>
    </location>
</feature>
<evidence type="ECO:0000313" key="3">
    <source>
        <dbReference type="Proteomes" id="UP001187471"/>
    </source>
</evidence>
<comment type="caution">
    <text evidence="2">The sequence shown here is derived from an EMBL/GenBank/DDBJ whole genome shotgun (WGS) entry which is preliminary data.</text>
</comment>
<evidence type="ECO:0000256" key="1">
    <source>
        <dbReference type="SAM" id="Phobius"/>
    </source>
</evidence>
<reference evidence="2" key="1">
    <citation type="submission" date="2022-12" db="EMBL/GenBank/DDBJ databases">
        <title>Draft genome assemblies for two species of Escallonia (Escalloniales).</title>
        <authorList>
            <person name="Chanderbali A."/>
            <person name="Dervinis C."/>
            <person name="Anghel I."/>
            <person name="Soltis D."/>
            <person name="Soltis P."/>
            <person name="Zapata F."/>
        </authorList>
    </citation>
    <scope>NUCLEOTIDE SEQUENCE</scope>
    <source>
        <strain evidence="2">UCBG92.1500</strain>
        <tissue evidence="2">Leaf</tissue>
    </source>
</reference>
<sequence length="172" mass="19318">MAHPSRKCNYGVVRLVLFVVGLFLIGYVVGLPFFWHSKGNLTARECPSCACDCSSENSLSLPLGSVNNSFADCGKDDPDVNEEMKKDFITLLSEEISLQRNVTNDNLEHTKALIMDAKKTSSHYQKEAEKCTTGMETCEGARESAEAALIEERKLSLLWEERAREHGWKDKR</sequence>
<keyword evidence="1" id="KW-0472">Membrane</keyword>
<keyword evidence="1" id="KW-1133">Transmembrane helix</keyword>
<dbReference type="PANTHER" id="PTHR32254">
    <property type="entry name" value="EXPRESSED PROTEIN"/>
    <property type="match status" value="1"/>
</dbReference>
<accession>A0AA88QUW8</accession>
<dbReference type="Proteomes" id="UP001187471">
    <property type="component" value="Unassembled WGS sequence"/>
</dbReference>
<dbReference type="EMBL" id="JAVXUO010002036">
    <property type="protein sequence ID" value="KAK2976818.1"/>
    <property type="molecule type" value="Genomic_DNA"/>
</dbReference>
<organism evidence="2 3">
    <name type="scientific">Escallonia rubra</name>
    <dbReference type="NCBI Taxonomy" id="112253"/>
    <lineage>
        <taxon>Eukaryota</taxon>
        <taxon>Viridiplantae</taxon>
        <taxon>Streptophyta</taxon>
        <taxon>Embryophyta</taxon>
        <taxon>Tracheophyta</taxon>
        <taxon>Spermatophyta</taxon>
        <taxon>Magnoliopsida</taxon>
        <taxon>eudicotyledons</taxon>
        <taxon>Gunneridae</taxon>
        <taxon>Pentapetalae</taxon>
        <taxon>asterids</taxon>
        <taxon>campanulids</taxon>
        <taxon>Escalloniales</taxon>
        <taxon>Escalloniaceae</taxon>
        <taxon>Escallonia</taxon>
    </lineage>
</organism>
<protein>
    <submittedName>
        <fullName evidence="2">Uncharacterized protein</fullName>
    </submittedName>
</protein>
<dbReference type="AlphaFoldDB" id="A0AA88QUW8"/>
<gene>
    <name evidence="2" type="ORF">RJ640_002217</name>
</gene>
<name>A0AA88QUW8_9ASTE</name>
<evidence type="ECO:0000313" key="2">
    <source>
        <dbReference type="EMBL" id="KAK2976818.1"/>
    </source>
</evidence>
<keyword evidence="3" id="KW-1185">Reference proteome</keyword>
<keyword evidence="1" id="KW-0812">Transmembrane</keyword>
<proteinExistence type="predicted"/>